<keyword evidence="3" id="KW-1185">Reference proteome</keyword>
<feature type="region of interest" description="Disordered" evidence="1">
    <location>
        <begin position="53"/>
        <end position="74"/>
    </location>
</feature>
<comment type="caution">
    <text evidence="2">The sequence shown here is derived from an EMBL/GenBank/DDBJ whole genome shotgun (WGS) entry which is preliminary data.</text>
</comment>
<evidence type="ECO:0000313" key="3">
    <source>
        <dbReference type="Proteomes" id="UP001630127"/>
    </source>
</evidence>
<feature type="compositionally biased region" description="Polar residues" evidence="1">
    <location>
        <begin position="139"/>
        <end position="153"/>
    </location>
</feature>
<accession>A0ABD2ZDQ5</accession>
<feature type="region of interest" description="Disordered" evidence="1">
    <location>
        <begin position="95"/>
        <end position="153"/>
    </location>
</feature>
<dbReference type="AlphaFoldDB" id="A0ABD2ZDQ5"/>
<sequence length="153" mass="16686">MYKKTYLLGSRTSTDGVPKICEVPKASERGTQVEKARIVGHDGVKNYRLKSMVRKKKSPRKNRNGANINNDVQLEDVDEPINKNVMNSEVGLFTADGKTTKETNATAQPELGPNFNGTNQQPKPESNVVAHSKSGPDFNGSTLQKGPETNTAT</sequence>
<proteinExistence type="predicted"/>
<protein>
    <submittedName>
        <fullName evidence="2">Uncharacterized protein</fullName>
    </submittedName>
</protein>
<gene>
    <name evidence="2" type="ORF">ACH5RR_022770</name>
</gene>
<feature type="compositionally biased region" description="Basic residues" evidence="1">
    <location>
        <begin position="53"/>
        <end position="63"/>
    </location>
</feature>
<reference evidence="2 3" key="1">
    <citation type="submission" date="2024-11" db="EMBL/GenBank/DDBJ databases">
        <title>A near-complete genome assembly of Cinchona calisaya.</title>
        <authorList>
            <person name="Lian D.C."/>
            <person name="Zhao X.W."/>
            <person name="Wei L."/>
        </authorList>
    </citation>
    <scope>NUCLEOTIDE SEQUENCE [LARGE SCALE GENOMIC DNA]</scope>
    <source>
        <tissue evidence="2">Nenye</tissue>
    </source>
</reference>
<dbReference type="EMBL" id="JBJUIK010000010">
    <property type="protein sequence ID" value="KAL3515868.1"/>
    <property type="molecule type" value="Genomic_DNA"/>
</dbReference>
<organism evidence="2 3">
    <name type="scientific">Cinchona calisaya</name>
    <dbReference type="NCBI Taxonomy" id="153742"/>
    <lineage>
        <taxon>Eukaryota</taxon>
        <taxon>Viridiplantae</taxon>
        <taxon>Streptophyta</taxon>
        <taxon>Embryophyta</taxon>
        <taxon>Tracheophyta</taxon>
        <taxon>Spermatophyta</taxon>
        <taxon>Magnoliopsida</taxon>
        <taxon>eudicotyledons</taxon>
        <taxon>Gunneridae</taxon>
        <taxon>Pentapetalae</taxon>
        <taxon>asterids</taxon>
        <taxon>lamiids</taxon>
        <taxon>Gentianales</taxon>
        <taxon>Rubiaceae</taxon>
        <taxon>Cinchonoideae</taxon>
        <taxon>Cinchoneae</taxon>
        <taxon>Cinchona</taxon>
    </lineage>
</organism>
<feature type="compositionally biased region" description="Polar residues" evidence="1">
    <location>
        <begin position="115"/>
        <end position="124"/>
    </location>
</feature>
<evidence type="ECO:0000256" key="1">
    <source>
        <dbReference type="SAM" id="MobiDB-lite"/>
    </source>
</evidence>
<dbReference type="Proteomes" id="UP001630127">
    <property type="component" value="Unassembled WGS sequence"/>
</dbReference>
<evidence type="ECO:0000313" key="2">
    <source>
        <dbReference type="EMBL" id="KAL3515868.1"/>
    </source>
</evidence>
<name>A0ABD2ZDQ5_9GENT</name>